<protein>
    <submittedName>
        <fullName evidence="2">Uncharacterized protein</fullName>
    </submittedName>
</protein>
<dbReference type="AlphaFoldDB" id="A0A7V4CP32"/>
<dbReference type="EMBL" id="DTBH01000168">
    <property type="protein sequence ID" value="HGQ77872.1"/>
    <property type="molecule type" value="Genomic_DNA"/>
</dbReference>
<evidence type="ECO:0000313" key="2">
    <source>
        <dbReference type="EMBL" id="HGQ77872.1"/>
    </source>
</evidence>
<feature type="transmembrane region" description="Helical" evidence="1">
    <location>
        <begin position="21"/>
        <end position="41"/>
    </location>
</feature>
<keyword evidence="1" id="KW-0812">Transmembrane</keyword>
<proteinExistence type="predicted"/>
<sequence>MTTVFLCCIVKSSKMKRVIHYFLIFILLYTLFFLKGCFFLNTNRDVINEKEIQDTLDTQQTAARIYYELLEKNDDQAGLKVLEFLSLQPNVNQVELLEDGSIWIEYHCGLNGFIIPAFFDHSSELQNSGIPNIGTLWPTSSLSGSTPKAFIGIPFKDLVWVESEVDDLAKYLQHAGFQVVIKQGEEVSVDIMESLSEYDFIYLRTHGLHKIGSTYIVTGERIPSIFERIKTYLLTWKTKIGLASVGKDTFYALHSDFFASQSYKKNAIVVIDACHSLRTKEMANAFLRNGAAVYLGWTDTVPIACVTEATLTILRFVLEHGKSVEESFTTATEDLPLLCKASDVICESRSNASKNSVRDLYPVKVYPPDTGIRFNKNLGCLEYKNGIKVCKVGLKTGEYYYTTNLEYEGNRDWKILSTSRIYPPEDILLPASAAGTEITVQFKYEVHLGHLNRYFTAVITPGGYTYVKDFTHPFASSGTYVGELKCIAPSAGETKIYTIQGQMSSAPGGETNADSETVSFKITVSPISSISGEIVQVSVSPPSPIPVGQQVSFSCTVRNTGTVRHTFVVVQYLLYQSVTEATISIPITLDPQEEQSVELVRHVCSLPGLWVFPIVLMNESQQVVDFEVGYLAVVPFNAISGKIVSTHMNPSNKVQAGQQVVFRCVVRNISNAPQGLEVSLFIFTPEIEKIINLGIRSYYIHNSFVYLEPNDERTIEVTHVFDADQTGIWGYVFLLGNETYLLDAKPCPAALFIVY</sequence>
<comment type="caution">
    <text evidence="2">The sequence shown here is derived from an EMBL/GenBank/DDBJ whole genome shotgun (WGS) entry which is preliminary data.</text>
</comment>
<keyword evidence="1" id="KW-1133">Transmembrane helix</keyword>
<accession>A0A7V4CP32</accession>
<reference evidence="2" key="1">
    <citation type="journal article" date="2020" name="mSystems">
        <title>Genome- and Community-Level Interaction Insights into Carbon Utilization and Element Cycling Functions of Hydrothermarchaeota in Hydrothermal Sediment.</title>
        <authorList>
            <person name="Zhou Z."/>
            <person name="Liu Y."/>
            <person name="Xu W."/>
            <person name="Pan J."/>
            <person name="Luo Z.H."/>
            <person name="Li M."/>
        </authorList>
    </citation>
    <scope>NUCLEOTIDE SEQUENCE [LARGE SCALE GENOMIC DNA]</scope>
    <source>
        <strain evidence="2">SpSt-640</strain>
    </source>
</reference>
<organism evidence="2">
    <name type="scientific">Fervidobacterium pennivorans</name>
    <dbReference type="NCBI Taxonomy" id="93466"/>
    <lineage>
        <taxon>Bacteria</taxon>
        <taxon>Thermotogati</taxon>
        <taxon>Thermotogota</taxon>
        <taxon>Thermotogae</taxon>
        <taxon>Thermotogales</taxon>
        <taxon>Fervidobacteriaceae</taxon>
        <taxon>Fervidobacterium</taxon>
    </lineage>
</organism>
<name>A0A7V4CP32_FERPE</name>
<dbReference type="InterPro" id="IPR013783">
    <property type="entry name" value="Ig-like_fold"/>
</dbReference>
<gene>
    <name evidence="2" type="ORF">ENU12_08265</name>
</gene>
<evidence type="ECO:0000256" key="1">
    <source>
        <dbReference type="SAM" id="Phobius"/>
    </source>
</evidence>
<dbReference type="Gene3D" id="2.60.40.10">
    <property type="entry name" value="Immunoglobulins"/>
    <property type="match status" value="1"/>
</dbReference>
<keyword evidence="1" id="KW-0472">Membrane</keyword>